<feature type="transmembrane region" description="Helical" evidence="1">
    <location>
        <begin position="110"/>
        <end position="129"/>
    </location>
</feature>
<proteinExistence type="predicted"/>
<comment type="caution">
    <text evidence="2">The sequence shown here is derived from an EMBL/GenBank/DDBJ whole genome shotgun (WGS) entry which is preliminary data.</text>
</comment>
<keyword evidence="1" id="KW-0472">Membrane</keyword>
<name>A0A8H7Y0N0_PSICU</name>
<evidence type="ECO:0000313" key="2">
    <source>
        <dbReference type="EMBL" id="KAG5170292.1"/>
    </source>
</evidence>
<dbReference type="EMBL" id="JAFIQS010000004">
    <property type="protein sequence ID" value="KAG5170292.1"/>
    <property type="molecule type" value="Genomic_DNA"/>
</dbReference>
<feature type="transmembrane region" description="Helical" evidence="1">
    <location>
        <begin position="68"/>
        <end position="89"/>
    </location>
</feature>
<reference evidence="2" key="1">
    <citation type="submission" date="2021-02" db="EMBL/GenBank/DDBJ databases">
        <title>Psilocybe cubensis genome.</title>
        <authorList>
            <person name="Mckernan K.J."/>
            <person name="Crawford S."/>
            <person name="Trippe A."/>
            <person name="Kane L.T."/>
            <person name="Mclaughlin S."/>
        </authorList>
    </citation>
    <scope>NUCLEOTIDE SEQUENCE [LARGE SCALE GENOMIC DNA]</scope>
    <source>
        <strain evidence="2">MGC-MH-2018</strain>
    </source>
</reference>
<organism evidence="2">
    <name type="scientific">Psilocybe cubensis</name>
    <name type="common">Psychedelic mushroom</name>
    <name type="synonym">Stropharia cubensis</name>
    <dbReference type="NCBI Taxonomy" id="181762"/>
    <lineage>
        <taxon>Eukaryota</taxon>
        <taxon>Fungi</taxon>
        <taxon>Dikarya</taxon>
        <taxon>Basidiomycota</taxon>
        <taxon>Agaricomycotina</taxon>
        <taxon>Agaricomycetes</taxon>
        <taxon>Agaricomycetidae</taxon>
        <taxon>Agaricales</taxon>
        <taxon>Agaricineae</taxon>
        <taxon>Strophariaceae</taxon>
        <taxon>Psilocybe</taxon>
    </lineage>
</organism>
<feature type="transmembrane region" description="Helical" evidence="1">
    <location>
        <begin position="149"/>
        <end position="172"/>
    </location>
</feature>
<keyword evidence="1" id="KW-0812">Transmembrane</keyword>
<keyword evidence="1" id="KW-1133">Transmembrane helix</keyword>
<sequence>MIIIAQDIDGTTNVDTSDAASTNTLVSKEQRIPPHLVKLIFASLFMSTLAFSFSILNSVDVVNIVSDGVVAPILAYIFTLPHHGAALLLKWLQHHDMASILSFSPTSTRSLWYSAGLVILWLTSVSISCRNINYTITFEPADLEWSAEATVVTSVLEFTLILAIALVCFLHYRRQQNPGQQEPPTVAEHKSVEV</sequence>
<dbReference type="OrthoDB" id="3032457at2759"/>
<accession>A0A8H7Y0N0</accession>
<feature type="transmembrane region" description="Helical" evidence="1">
    <location>
        <begin position="36"/>
        <end position="56"/>
    </location>
</feature>
<protein>
    <submittedName>
        <fullName evidence="2">Uncharacterized protein</fullName>
    </submittedName>
</protein>
<evidence type="ECO:0000256" key="1">
    <source>
        <dbReference type="SAM" id="Phobius"/>
    </source>
</evidence>
<gene>
    <name evidence="2" type="ORF">JR316_004681</name>
</gene>
<dbReference type="AlphaFoldDB" id="A0A8H7Y0N0"/>